<accession>A0A8J2JE19</accession>
<dbReference type="Pfam" id="PF06974">
    <property type="entry name" value="WS_DGAT_C"/>
    <property type="match status" value="1"/>
</dbReference>
<gene>
    <name evidence="2" type="ORF">AFUS01_LOCUS7300</name>
</gene>
<proteinExistence type="predicted"/>
<dbReference type="GO" id="GO:0008374">
    <property type="term" value="F:O-acyltransferase activity"/>
    <property type="evidence" value="ECO:0007669"/>
    <property type="project" value="InterPro"/>
</dbReference>
<dbReference type="GO" id="GO:0005886">
    <property type="term" value="C:plasma membrane"/>
    <property type="evidence" value="ECO:0007669"/>
    <property type="project" value="TreeGrafter"/>
</dbReference>
<sequence>MIFFQAIKIILRCLLLVFVTLLALPYRFFVFTLAKIFRPELELSTGLTRHCSSTESDGSVTPVNIVVVLTVDGRLNVDEFRDLFYTRVLQKRDRQGNLMFGKFYKTITHFLGYPCWTREKNFDLANHIVEFDYHLEGINCFDENRLTTFLTKLMNERWVGGKSYWNITLVPDYNEEVTTLIILKWQHALADGFSMRSVLEALSVHETLPMPWDRKNDSRNVKSLKNNIQLATQMLKNFWKTLRSILLFPYHLASFKAKAASHEVNLWVTDVNARRDEYEISFTKSFPADAIKAAQAKFGVGFQTVLFTAVSAALERALKKYNLPTVNMLLADYSKPVLPHPKGLTNSFYVGHILVPWKVNSTEDRLRKTEPSFQKHRLSTISTVFFYILEMSAILPGKLSWMITYPLFQFVHMVFTSFPYMGEVSLNNVRVSDTVSFFATPFHSADFTAVVTGSLNQIRFGLTLRKNIFSCPPGFIHVICAYIEEELEQLCVSLK</sequence>
<reference evidence="2" key="1">
    <citation type="submission" date="2021-06" db="EMBL/GenBank/DDBJ databases">
        <authorList>
            <person name="Hodson N. C."/>
            <person name="Mongue J. A."/>
            <person name="Jaron S. K."/>
        </authorList>
    </citation>
    <scope>NUCLEOTIDE SEQUENCE</scope>
</reference>
<dbReference type="PANTHER" id="PTHR31650:SF1">
    <property type="entry name" value="WAX ESTER SYNTHASE_DIACYLGLYCEROL ACYLTRANSFERASE 4-RELATED"/>
    <property type="match status" value="1"/>
</dbReference>
<dbReference type="AlphaFoldDB" id="A0A8J2JE19"/>
<organism evidence="2 3">
    <name type="scientific">Allacma fusca</name>
    <dbReference type="NCBI Taxonomy" id="39272"/>
    <lineage>
        <taxon>Eukaryota</taxon>
        <taxon>Metazoa</taxon>
        <taxon>Ecdysozoa</taxon>
        <taxon>Arthropoda</taxon>
        <taxon>Hexapoda</taxon>
        <taxon>Collembola</taxon>
        <taxon>Symphypleona</taxon>
        <taxon>Sminthuridae</taxon>
        <taxon>Allacma</taxon>
    </lineage>
</organism>
<evidence type="ECO:0000313" key="2">
    <source>
        <dbReference type="EMBL" id="CAG7717866.1"/>
    </source>
</evidence>
<dbReference type="EMBL" id="CAJVCH010049260">
    <property type="protein sequence ID" value="CAG7717866.1"/>
    <property type="molecule type" value="Genomic_DNA"/>
</dbReference>
<dbReference type="Proteomes" id="UP000708208">
    <property type="component" value="Unassembled WGS sequence"/>
</dbReference>
<dbReference type="OrthoDB" id="8196708at2759"/>
<dbReference type="PANTHER" id="PTHR31650">
    <property type="entry name" value="O-ACYLTRANSFERASE (WSD1-LIKE) FAMILY PROTEIN"/>
    <property type="match status" value="1"/>
</dbReference>
<protein>
    <recommendedName>
        <fullName evidence="1">O-acyltransferase WSD1 C-terminal domain-containing protein</fullName>
    </recommendedName>
</protein>
<dbReference type="GO" id="GO:0019432">
    <property type="term" value="P:triglyceride biosynthetic process"/>
    <property type="evidence" value="ECO:0007669"/>
    <property type="project" value="TreeGrafter"/>
</dbReference>
<evidence type="ECO:0000313" key="3">
    <source>
        <dbReference type="Proteomes" id="UP000708208"/>
    </source>
</evidence>
<dbReference type="InterPro" id="IPR009721">
    <property type="entry name" value="O-acyltransferase_WSD1_C"/>
</dbReference>
<keyword evidence="3" id="KW-1185">Reference proteome</keyword>
<dbReference type="InterPro" id="IPR045034">
    <property type="entry name" value="O-acyltransferase_WSD1-like"/>
</dbReference>
<name>A0A8J2JE19_9HEXA</name>
<feature type="domain" description="O-acyltransferase WSD1 C-terminal" evidence="1">
    <location>
        <begin position="346"/>
        <end position="490"/>
    </location>
</feature>
<comment type="caution">
    <text evidence="2">The sequence shown here is derived from an EMBL/GenBank/DDBJ whole genome shotgun (WGS) entry which is preliminary data.</text>
</comment>
<evidence type="ECO:0000259" key="1">
    <source>
        <dbReference type="Pfam" id="PF06974"/>
    </source>
</evidence>